<evidence type="ECO:0000313" key="1">
    <source>
        <dbReference type="EMBL" id="SVB40670.1"/>
    </source>
</evidence>
<dbReference type="AlphaFoldDB" id="A0A382DQD5"/>
<sequence>MIADIEKHKDSKDIRELNEKLKEIGLHPDSNDCSAMKNAGYFKSKLVSVDFEANWMCFLVNGGLIQKIVQSGQPVDKDIGKRLNWRYTTDKEC</sequence>
<name>A0A382DQD5_9ZZZZ</name>
<accession>A0A382DQD5</accession>
<gene>
    <name evidence="1" type="ORF">METZ01_LOCUS193524</name>
</gene>
<protein>
    <submittedName>
        <fullName evidence="1">Uncharacterized protein</fullName>
    </submittedName>
</protein>
<dbReference type="EMBL" id="UINC01040589">
    <property type="protein sequence ID" value="SVB40670.1"/>
    <property type="molecule type" value="Genomic_DNA"/>
</dbReference>
<organism evidence="1">
    <name type="scientific">marine metagenome</name>
    <dbReference type="NCBI Taxonomy" id="408172"/>
    <lineage>
        <taxon>unclassified sequences</taxon>
        <taxon>metagenomes</taxon>
        <taxon>ecological metagenomes</taxon>
    </lineage>
</organism>
<proteinExistence type="predicted"/>
<reference evidence="1" key="1">
    <citation type="submission" date="2018-05" db="EMBL/GenBank/DDBJ databases">
        <authorList>
            <person name="Lanie J.A."/>
            <person name="Ng W.-L."/>
            <person name="Kazmierczak K.M."/>
            <person name="Andrzejewski T.M."/>
            <person name="Davidsen T.M."/>
            <person name="Wayne K.J."/>
            <person name="Tettelin H."/>
            <person name="Glass J.I."/>
            <person name="Rusch D."/>
            <person name="Podicherti R."/>
            <person name="Tsui H.-C.T."/>
            <person name="Winkler M.E."/>
        </authorList>
    </citation>
    <scope>NUCLEOTIDE SEQUENCE</scope>
</reference>